<feature type="binding site" evidence="8">
    <location>
        <position position="31"/>
    </location>
    <ligand>
        <name>3-phosphoshikimate</name>
        <dbReference type="ChEBI" id="CHEBI:145989"/>
    </ligand>
</feature>
<feature type="binding site" evidence="8">
    <location>
        <position position="127"/>
    </location>
    <ligand>
        <name>phosphoenolpyruvate</name>
        <dbReference type="ChEBI" id="CHEBI:58702"/>
    </ligand>
</feature>
<dbReference type="PIRSF" id="PIRSF000505">
    <property type="entry name" value="EPSPS"/>
    <property type="match status" value="1"/>
</dbReference>
<comment type="pathway">
    <text evidence="1 8">Metabolic intermediate biosynthesis; chorismate biosynthesis; chorismate from D-erythrose 4-phosphate and phosphoenolpyruvate: step 6/7.</text>
</comment>
<comment type="catalytic activity">
    <reaction evidence="7">
        <text>3-phosphoshikimate + phosphoenolpyruvate = 5-O-(1-carboxyvinyl)-3-phosphoshikimate + phosphate</text>
        <dbReference type="Rhea" id="RHEA:21256"/>
        <dbReference type="ChEBI" id="CHEBI:43474"/>
        <dbReference type="ChEBI" id="CHEBI:57701"/>
        <dbReference type="ChEBI" id="CHEBI:58702"/>
        <dbReference type="ChEBI" id="CHEBI:145989"/>
        <dbReference type="EC" id="2.5.1.19"/>
    </reaction>
    <physiologicalReaction direction="left-to-right" evidence="7">
        <dbReference type="Rhea" id="RHEA:21257"/>
    </physiologicalReaction>
</comment>
<keyword evidence="6 8" id="KW-0057">Aromatic amino acid biosynthesis</keyword>
<dbReference type="NCBIfam" id="TIGR01356">
    <property type="entry name" value="aroA"/>
    <property type="match status" value="1"/>
</dbReference>
<feature type="binding site" evidence="8">
    <location>
        <position position="26"/>
    </location>
    <ligand>
        <name>phosphoenolpyruvate</name>
        <dbReference type="ChEBI" id="CHEBI:58702"/>
    </ligand>
</feature>
<dbReference type="GO" id="GO:0009073">
    <property type="term" value="P:aromatic amino acid family biosynthetic process"/>
    <property type="evidence" value="ECO:0007669"/>
    <property type="project" value="UniProtKB-KW"/>
</dbReference>
<keyword evidence="4 8" id="KW-0028">Amino-acid biosynthesis</keyword>
<sequence>MPAMSRPLISRRAEPLTGRAKVPGDKSISHRALMFGALAVGESRIEGLLEGDDVLRTAQAMRALGAEVEKLEDGSWRLWGRGVGGLMEPADLLDLGNSGTGARLMMGLVATHPFTTFFTGDASLRSRPMKRVSEPLSRMGAKFVTREGGRLPAAVVGTTNPVPITYELPVASAQVKSAILLAGLNTPGETTVIEREATRDHTELMLRHFGANVTTTIREDGARVVTVTGFPELTGRTVIVPADPSSAAFPLVAALVVPGSTVTLVGIGMNPLRTGLFQTLREMGADIRTDNPRIEGGEEVADLVVTSSALRGVDVPAERAPSMIDEYPILAVAASFAAGTTRMFGLSELRVKESDRFTATMNGLRACGVEVEAEGDTLIVHGKGAPPPGGATIAVNLDHRIAMSFLVMGMAAAQPVAVDDAEAVDTSFPGFVELMNGLGSAIEGN</sequence>
<feature type="active site" description="Proton acceptor" evidence="8">
    <location>
        <position position="325"/>
    </location>
</feature>
<gene>
    <name evidence="8" type="primary">aroA</name>
    <name evidence="10" type="ORF">A6A05_00855</name>
</gene>
<feature type="binding site" evidence="8">
    <location>
        <position position="26"/>
    </location>
    <ligand>
        <name>3-phosphoshikimate</name>
        <dbReference type="ChEBI" id="CHEBI:145989"/>
    </ligand>
</feature>
<dbReference type="InterPro" id="IPR006264">
    <property type="entry name" value="EPSP_synthase"/>
</dbReference>
<dbReference type="Gene3D" id="3.65.10.10">
    <property type="entry name" value="Enolpyruvate transferase domain"/>
    <property type="match status" value="2"/>
</dbReference>
<dbReference type="RefSeq" id="WP_068498280.1">
    <property type="nucleotide sequence ID" value="NZ_LWQU01000104.1"/>
</dbReference>
<evidence type="ECO:0000256" key="7">
    <source>
        <dbReference type="ARBA" id="ARBA00044633"/>
    </source>
</evidence>
<dbReference type="GO" id="GO:0009423">
    <property type="term" value="P:chorismate biosynthetic process"/>
    <property type="evidence" value="ECO:0007669"/>
    <property type="project" value="UniProtKB-UniRule"/>
</dbReference>
<evidence type="ECO:0000313" key="11">
    <source>
        <dbReference type="Proteomes" id="UP000078543"/>
    </source>
</evidence>
<feature type="binding site" evidence="8">
    <location>
        <position position="400"/>
    </location>
    <ligand>
        <name>phosphoenolpyruvate</name>
        <dbReference type="ChEBI" id="CHEBI:58702"/>
    </ligand>
</feature>
<feature type="binding site" evidence="8">
    <location>
        <position position="174"/>
    </location>
    <ligand>
        <name>phosphoenolpyruvate</name>
        <dbReference type="ChEBI" id="CHEBI:58702"/>
    </ligand>
</feature>
<dbReference type="FunFam" id="3.65.10.10:FF:000005">
    <property type="entry name" value="3-phosphoshikimate 1-carboxyvinyltransferase"/>
    <property type="match status" value="1"/>
</dbReference>
<evidence type="ECO:0000313" key="10">
    <source>
        <dbReference type="EMBL" id="OAN55141.1"/>
    </source>
</evidence>
<comment type="caution">
    <text evidence="10">The sequence shown here is derived from an EMBL/GenBank/DDBJ whole genome shotgun (WGS) entry which is preliminary data.</text>
</comment>
<dbReference type="InterPro" id="IPR036968">
    <property type="entry name" value="Enolpyruvate_Tfrase_sf"/>
</dbReference>
<dbReference type="GO" id="GO:0005737">
    <property type="term" value="C:cytoplasm"/>
    <property type="evidence" value="ECO:0007669"/>
    <property type="project" value="UniProtKB-SubCell"/>
</dbReference>
<dbReference type="GO" id="GO:0003866">
    <property type="term" value="F:3-phosphoshikimate 1-carboxyvinyltransferase activity"/>
    <property type="evidence" value="ECO:0007669"/>
    <property type="project" value="UniProtKB-UniRule"/>
</dbReference>
<dbReference type="PANTHER" id="PTHR21090">
    <property type="entry name" value="AROM/DEHYDROQUINATE SYNTHASE"/>
    <property type="match status" value="1"/>
</dbReference>
<dbReference type="PANTHER" id="PTHR21090:SF5">
    <property type="entry name" value="PENTAFUNCTIONAL AROM POLYPEPTIDE"/>
    <property type="match status" value="1"/>
</dbReference>
<reference evidence="10 11" key="1">
    <citation type="submission" date="2016-04" db="EMBL/GenBank/DDBJ databases">
        <title>Draft genome sequence of freshwater magnetotactic bacteria Magnetospirillum marisnigri SP-1 and Magnetospirillum moscoviense BB-1.</title>
        <authorList>
            <person name="Koziaeva V."/>
            <person name="Dziuba M.V."/>
            <person name="Ivanov T.M."/>
            <person name="Kuznetsov B."/>
            <person name="Grouzdev D.S."/>
        </authorList>
    </citation>
    <scope>NUCLEOTIDE SEQUENCE [LARGE SCALE GENOMIC DNA]</scope>
    <source>
        <strain evidence="10 11">BB-1</strain>
    </source>
</reference>
<dbReference type="Proteomes" id="UP000078543">
    <property type="component" value="Unassembled WGS sequence"/>
</dbReference>
<organism evidence="10 11">
    <name type="scientific">Magnetospirillum moscoviense</name>
    <dbReference type="NCBI Taxonomy" id="1437059"/>
    <lineage>
        <taxon>Bacteria</taxon>
        <taxon>Pseudomonadati</taxon>
        <taxon>Pseudomonadota</taxon>
        <taxon>Alphaproteobacteria</taxon>
        <taxon>Rhodospirillales</taxon>
        <taxon>Rhodospirillaceae</taxon>
        <taxon>Magnetospirillum</taxon>
    </lineage>
</organism>
<name>A0A178MWP7_9PROT</name>
<comment type="caution">
    <text evidence="8">Lacks conserved residue(s) required for the propagation of feature annotation.</text>
</comment>
<comment type="function">
    <text evidence="8">Catalyzes the transfer of the enolpyruvyl moiety of phosphoenolpyruvate (PEP) to the 5-hydroxyl of shikimate-3-phosphate (S3P) to produce enolpyruvyl shikimate-3-phosphate and inorganic phosphate.</text>
</comment>
<feature type="binding site" evidence="8">
    <location>
        <position position="172"/>
    </location>
    <ligand>
        <name>3-phosphoshikimate</name>
        <dbReference type="ChEBI" id="CHEBI:145989"/>
    </ligand>
</feature>
<evidence type="ECO:0000259" key="9">
    <source>
        <dbReference type="Pfam" id="PF00275"/>
    </source>
</evidence>
<keyword evidence="3 8" id="KW-0963">Cytoplasm</keyword>
<dbReference type="SUPFAM" id="SSF55205">
    <property type="entry name" value="EPT/RTPC-like"/>
    <property type="match status" value="1"/>
</dbReference>
<comment type="similarity">
    <text evidence="2 8">Belongs to the EPSP synthase family.</text>
</comment>
<dbReference type="EMBL" id="LWQU01000104">
    <property type="protein sequence ID" value="OAN55141.1"/>
    <property type="molecule type" value="Genomic_DNA"/>
</dbReference>
<dbReference type="AlphaFoldDB" id="A0A178MWP7"/>
<feature type="binding site" evidence="8">
    <location>
        <position position="352"/>
    </location>
    <ligand>
        <name>3-phosphoshikimate</name>
        <dbReference type="ChEBI" id="CHEBI:145989"/>
    </ligand>
</feature>
<proteinExistence type="inferred from homology"/>
<feature type="binding site" evidence="8">
    <location>
        <position position="174"/>
    </location>
    <ligand>
        <name>3-phosphoshikimate</name>
        <dbReference type="ChEBI" id="CHEBI:145989"/>
    </ligand>
</feature>
<dbReference type="STRING" id="1437059.A6A05_00855"/>
<dbReference type="UniPathway" id="UPA00053">
    <property type="reaction ID" value="UER00089"/>
</dbReference>
<evidence type="ECO:0000256" key="2">
    <source>
        <dbReference type="ARBA" id="ARBA00009948"/>
    </source>
</evidence>
<evidence type="ECO:0000256" key="5">
    <source>
        <dbReference type="ARBA" id="ARBA00022679"/>
    </source>
</evidence>
<comment type="subunit">
    <text evidence="8">Monomer.</text>
</comment>
<accession>A0A178MWP7</accession>
<evidence type="ECO:0000256" key="1">
    <source>
        <dbReference type="ARBA" id="ARBA00004811"/>
    </source>
</evidence>
<comment type="subcellular location">
    <subcellularLocation>
        <location evidence="8">Cytoplasm</location>
    </subcellularLocation>
</comment>
<dbReference type="InterPro" id="IPR023193">
    <property type="entry name" value="EPSP_synthase_CS"/>
</dbReference>
<protein>
    <recommendedName>
        <fullName evidence="8">3-phosphoshikimate 1-carboxyvinyltransferase</fullName>
        <ecNumber evidence="8">2.5.1.19</ecNumber>
    </recommendedName>
    <alternativeName>
        <fullName evidence="8">5-enolpyruvylshikimate-3-phosphate synthase</fullName>
        <shortName evidence="8">EPSP synthase</shortName>
        <shortName evidence="8">EPSPS</shortName>
    </alternativeName>
</protein>
<dbReference type="CDD" id="cd01556">
    <property type="entry name" value="EPSP_synthase"/>
    <property type="match status" value="1"/>
</dbReference>
<dbReference type="GO" id="GO:0008652">
    <property type="term" value="P:amino acid biosynthetic process"/>
    <property type="evidence" value="ECO:0007669"/>
    <property type="project" value="UniProtKB-KW"/>
</dbReference>
<feature type="binding site" evidence="8">
    <location>
        <position position="356"/>
    </location>
    <ligand>
        <name>phosphoenolpyruvate</name>
        <dbReference type="ChEBI" id="CHEBI:58702"/>
    </ligand>
</feature>
<evidence type="ECO:0000256" key="4">
    <source>
        <dbReference type="ARBA" id="ARBA00022605"/>
    </source>
</evidence>
<feature type="binding site" evidence="8">
    <location>
        <position position="325"/>
    </location>
    <ligand>
        <name>3-phosphoshikimate</name>
        <dbReference type="ChEBI" id="CHEBI:145989"/>
    </ligand>
</feature>
<dbReference type="InterPro" id="IPR013792">
    <property type="entry name" value="RNA3'P_cycl/enolpyr_Trfase_a/b"/>
</dbReference>
<evidence type="ECO:0000256" key="6">
    <source>
        <dbReference type="ARBA" id="ARBA00023141"/>
    </source>
</evidence>
<dbReference type="EC" id="2.5.1.19" evidence="8"/>
<dbReference type="Pfam" id="PF00275">
    <property type="entry name" value="EPSP_synthase"/>
    <property type="match status" value="1"/>
</dbReference>
<keyword evidence="5 8" id="KW-0808">Transferase</keyword>
<feature type="binding site" evidence="8">
    <location>
        <position position="27"/>
    </location>
    <ligand>
        <name>3-phosphoshikimate</name>
        <dbReference type="ChEBI" id="CHEBI:145989"/>
    </ligand>
</feature>
<feature type="binding site" evidence="8">
    <location>
        <position position="99"/>
    </location>
    <ligand>
        <name>phosphoenolpyruvate</name>
        <dbReference type="ChEBI" id="CHEBI:58702"/>
    </ligand>
</feature>
<dbReference type="HAMAP" id="MF_00210">
    <property type="entry name" value="EPSP_synth"/>
    <property type="match status" value="1"/>
</dbReference>
<dbReference type="PROSITE" id="PS00104">
    <property type="entry name" value="EPSP_SYNTHASE_1"/>
    <property type="match status" value="1"/>
</dbReference>
<evidence type="ECO:0000256" key="8">
    <source>
        <dbReference type="HAMAP-Rule" id="MF_00210"/>
    </source>
</evidence>
<keyword evidence="11" id="KW-1185">Reference proteome</keyword>
<evidence type="ECO:0000256" key="3">
    <source>
        <dbReference type="ARBA" id="ARBA00022490"/>
    </source>
</evidence>
<feature type="domain" description="Enolpyruvate transferase" evidence="9">
    <location>
        <begin position="13"/>
        <end position="433"/>
    </location>
</feature>
<dbReference type="InterPro" id="IPR001986">
    <property type="entry name" value="Enolpyruvate_Tfrase_dom"/>
</dbReference>